<name>A0ABW2UG41_9BACT</name>
<dbReference type="Gene3D" id="1.10.287.130">
    <property type="match status" value="1"/>
</dbReference>
<dbReference type="InterPro" id="IPR036097">
    <property type="entry name" value="HisK_dim/P_sf"/>
</dbReference>
<comment type="caution">
    <text evidence="2">The sequence shown here is derived from an EMBL/GenBank/DDBJ whole genome shotgun (WGS) entry which is preliminary data.</text>
</comment>
<evidence type="ECO:0000313" key="2">
    <source>
        <dbReference type="EMBL" id="MFC7671298.1"/>
    </source>
</evidence>
<accession>A0ABW2UG41</accession>
<dbReference type="InterPro" id="IPR000700">
    <property type="entry name" value="PAS-assoc_C"/>
</dbReference>
<proteinExistence type="predicted"/>
<keyword evidence="3" id="KW-1185">Reference proteome</keyword>
<dbReference type="RefSeq" id="WP_380207312.1">
    <property type="nucleotide sequence ID" value="NZ_JBHTEK010000006.1"/>
</dbReference>
<evidence type="ECO:0000313" key="3">
    <source>
        <dbReference type="Proteomes" id="UP001596513"/>
    </source>
</evidence>
<dbReference type="EMBL" id="JBHTEK010000006">
    <property type="protein sequence ID" value="MFC7671298.1"/>
    <property type="molecule type" value="Genomic_DNA"/>
</dbReference>
<feature type="domain" description="PAC" evidence="1">
    <location>
        <begin position="3"/>
        <end position="58"/>
    </location>
</feature>
<organism evidence="2 3">
    <name type="scientific">Hymenobacter humi</name>
    <dbReference type="NCBI Taxonomy" id="1411620"/>
    <lineage>
        <taxon>Bacteria</taxon>
        <taxon>Pseudomonadati</taxon>
        <taxon>Bacteroidota</taxon>
        <taxon>Cytophagia</taxon>
        <taxon>Cytophagales</taxon>
        <taxon>Hymenobacteraceae</taxon>
        <taxon>Hymenobacter</taxon>
    </lineage>
</organism>
<dbReference type="PROSITE" id="PS50113">
    <property type="entry name" value="PAC"/>
    <property type="match status" value="1"/>
</dbReference>
<evidence type="ECO:0000259" key="1">
    <source>
        <dbReference type="PROSITE" id="PS50113"/>
    </source>
</evidence>
<protein>
    <recommendedName>
        <fullName evidence="1">PAC domain-containing protein</fullName>
    </recommendedName>
</protein>
<dbReference type="Gene3D" id="3.30.450.20">
    <property type="entry name" value="PAS domain"/>
    <property type="match status" value="1"/>
</dbReference>
<reference evidence="3" key="1">
    <citation type="journal article" date="2019" name="Int. J. Syst. Evol. Microbiol.">
        <title>The Global Catalogue of Microorganisms (GCM) 10K type strain sequencing project: providing services to taxonomists for standard genome sequencing and annotation.</title>
        <authorList>
            <consortium name="The Broad Institute Genomics Platform"/>
            <consortium name="The Broad Institute Genome Sequencing Center for Infectious Disease"/>
            <person name="Wu L."/>
            <person name="Ma J."/>
        </authorList>
    </citation>
    <scope>NUCLEOTIDE SEQUENCE [LARGE SCALE GENOMIC DNA]</scope>
    <source>
        <strain evidence="3">JCM 19635</strain>
    </source>
</reference>
<sequence length="145" mass="16022">MEQELPLMLARYDDGPLEEMFFTFTYQARRNAQGEIDGVLAFAHEVTDQVQARRVVEEGGAQARALAEQLHTANEQLTRTNVDLDNFIYTASHDLKVPIANIEGLLQALTRSCPRWLWSATCPKCLGSCRRPPSASGAPSSSSPT</sequence>
<dbReference type="Proteomes" id="UP001596513">
    <property type="component" value="Unassembled WGS sequence"/>
</dbReference>
<gene>
    <name evidence="2" type="ORF">ACFQT0_30760</name>
</gene>
<dbReference type="SUPFAM" id="SSF47384">
    <property type="entry name" value="Homodimeric domain of signal transducing histidine kinase"/>
    <property type="match status" value="1"/>
</dbReference>